<name>A0AAJ6CIM9_9BASI</name>
<dbReference type="AlphaFoldDB" id="A0AAJ6CIM9"/>
<dbReference type="GO" id="GO:0000045">
    <property type="term" value="P:autophagosome assembly"/>
    <property type="evidence" value="ECO:0007669"/>
    <property type="project" value="TreeGrafter"/>
</dbReference>
<feature type="region of interest" description="Disordered" evidence="6">
    <location>
        <begin position="288"/>
        <end position="341"/>
    </location>
</feature>
<comment type="subcellular location">
    <subcellularLocation>
        <location evidence="1">Membrane</location>
        <topology evidence="1">Multi-pass membrane protein</topology>
    </subcellularLocation>
</comment>
<keyword evidence="3 7" id="KW-1133">Transmembrane helix</keyword>
<comment type="similarity">
    <text evidence="5">Belongs to the TMEM41 family.</text>
</comment>
<evidence type="ECO:0000256" key="6">
    <source>
        <dbReference type="SAM" id="MobiDB-lite"/>
    </source>
</evidence>
<feature type="transmembrane region" description="Helical" evidence="7">
    <location>
        <begin position="225"/>
        <end position="242"/>
    </location>
</feature>
<feature type="transmembrane region" description="Helical" evidence="7">
    <location>
        <begin position="186"/>
        <end position="205"/>
    </location>
</feature>
<evidence type="ECO:0000256" key="2">
    <source>
        <dbReference type="ARBA" id="ARBA00022692"/>
    </source>
</evidence>
<dbReference type="EMBL" id="CP119947">
    <property type="protein sequence ID" value="WFD00436.1"/>
    <property type="molecule type" value="Genomic_DNA"/>
</dbReference>
<evidence type="ECO:0000256" key="4">
    <source>
        <dbReference type="ARBA" id="ARBA00023136"/>
    </source>
</evidence>
<dbReference type="PANTHER" id="PTHR43220">
    <property type="match status" value="1"/>
</dbReference>
<evidence type="ECO:0000313" key="8">
    <source>
        <dbReference type="EMBL" id="WFD00436.1"/>
    </source>
</evidence>
<gene>
    <name evidence="8" type="ORF">MYAM1_003185</name>
</gene>
<proteinExistence type="inferred from homology"/>
<sequence length="341" mass="39126">MLLRPPPRWLHEKMTAELCSEQDRETAEARDDEMHEWSSNAWVDTDATDQEVAMSTPFLPSALAWQSIPSRSSNGSSLNPRSPNRFYLLCRAIGVWACLLSLGALILLLIVRSSLPVFEEQDRDALRIPRNFHQLQALNNVLQNYSHRYFFRVLIAWTAIDLFMMPVPPDFMLNIMAPHLGVEIKLFWLSCLLGVISMTLIHTAIGEELNEMTSSDDFRFFSGKNVAIMLCIGAAMILPMLLKRYVQSPEDSLSQQGAIHLNTHASPLREWIRTRFYKLMKKIDPSWGYPHPSRQPNLDSASDQDEFNPETEHSSWPSTDWDESMTAWRQEADPTSPLLHR</sequence>
<organism evidence="8 9">
    <name type="scientific">Malassezia yamatoensis</name>
    <dbReference type="NCBI Taxonomy" id="253288"/>
    <lineage>
        <taxon>Eukaryota</taxon>
        <taxon>Fungi</taxon>
        <taxon>Dikarya</taxon>
        <taxon>Basidiomycota</taxon>
        <taxon>Ustilaginomycotina</taxon>
        <taxon>Malasseziomycetes</taxon>
        <taxon>Malasseziales</taxon>
        <taxon>Malasseziaceae</taxon>
        <taxon>Malassezia</taxon>
    </lineage>
</organism>
<keyword evidence="4 7" id="KW-0472">Membrane</keyword>
<dbReference type="Proteomes" id="UP001219567">
    <property type="component" value="Chromosome 5"/>
</dbReference>
<dbReference type="InterPro" id="IPR045014">
    <property type="entry name" value="TM41A/B"/>
</dbReference>
<evidence type="ECO:0000256" key="1">
    <source>
        <dbReference type="ARBA" id="ARBA00004141"/>
    </source>
</evidence>
<evidence type="ECO:0000256" key="3">
    <source>
        <dbReference type="ARBA" id="ARBA00022989"/>
    </source>
</evidence>
<evidence type="ECO:0000256" key="5">
    <source>
        <dbReference type="ARBA" id="ARBA00025797"/>
    </source>
</evidence>
<reference evidence="8 9" key="1">
    <citation type="submission" date="2023-03" db="EMBL/GenBank/DDBJ databases">
        <title>Mating type loci evolution in Malassezia.</title>
        <authorList>
            <person name="Coelho M.A."/>
        </authorList>
    </citation>
    <scope>NUCLEOTIDE SEQUENCE [LARGE SCALE GENOMIC DNA]</scope>
    <source>
        <strain evidence="8 9">CBS 9725</strain>
    </source>
</reference>
<dbReference type="PANTHER" id="PTHR43220:SF18">
    <property type="entry name" value="TRANSMEMBRANE PROTEIN 41B"/>
    <property type="match status" value="1"/>
</dbReference>
<accession>A0AAJ6CIM9</accession>
<feature type="transmembrane region" description="Helical" evidence="7">
    <location>
        <begin position="86"/>
        <end position="111"/>
    </location>
</feature>
<evidence type="ECO:0000256" key="7">
    <source>
        <dbReference type="SAM" id="Phobius"/>
    </source>
</evidence>
<keyword evidence="9" id="KW-1185">Reference proteome</keyword>
<evidence type="ECO:0008006" key="10">
    <source>
        <dbReference type="Google" id="ProtNLM"/>
    </source>
</evidence>
<keyword evidence="2 7" id="KW-0812">Transmembrane</keyword>
<dbReference type="GO" id="GO:0005789">
    <property type="term" value="C:endoplasmic reticulum membrane"/>
    <property type="evidence" value="ECO:0007669"/>
    <property type="project" value="TreeGrafter"/>
</dbReference>
<evidence type="ECO:0000313" key="9">
    <source>
        <dbReference type="Proteomes" id="UP001219567"/>
    </source>
</evidence>
<protein>
    <recommendedName>
        <fullName evidence="10">Golgi apparatus membrane protein TVP38</fullName>
    </recommendedName>
</protein>